<dbReference type="Gene3D" id="3.40.1280.10">
    <property type="match status" value="1"/>
</dbReference>
<feature type="binding site" evidence="6">
    <location>
        <position position="249"/>
    </location>
    <ligand>
        <name>S-adenosyl-L-methionine</name>
        <dbReference type="ChEBI" id="CHEBI:59789"/>
    </ligand>
</feature>
<keyword evidence="4 6" id="KW-0808">Transferase</keyword>
<evidence type="ECO:0000256" key="1">
    <source>
        <dbReference type="ARBA" id="ARBA00022490"/>
    </source>
</evidence>
<dbReference type="PANTHER" id="PTHR46429">
    <property type="entry name" value="23S RRNA (GUANOSINE-2'-O-)-METHYLTRANSFERASE RLMB"/>
    <property type="match status" value="1"/>
</dbReference>
<evidence type="ECO:0000256" key="4">
    <source>
        <dbReference type="ARBA" id="ARBA00022679"/>
    </source>
</evidence>
<dbReference type="SMART" id="SM00967">
    <property type="entry name" value="SpoU_sub_bind"/>
    <property type="match status" value="1"/>
</dbReference>
<dbReference type="InterPro" id="IPR029064">
    <property type="entry name" value="Ribosomal_eL30-like_sf"/>
</dbReference>
<name>A0A6I1EM68_9BURK</name>
<dbReference type="Pfam" id="PF08032">
    <property type="entry name" value="SpoU_sub_bind"/>
    <property type="match status" value="1"/>
</dbReference>
<dbReference type="GO" id="GO:0003723">
    <property type="term" value="F:RNA binding"/>
    <property type="evidence" value="ECO:0007669"/>
    <property type="project" value="InterPro"/>
</dbReference>
<dbReference type="EMBL" id="WEHX01000016">
    <property type="protein sequence ID" value="KAB7661704.1"/>
    <property type="molecule type" value="Genomic_DNA"/>
</dbReference>
<dbReference type="NCBIfam" id="TIGR00186">
    <property type="entry name" value="rRNA_methyl_3"/>
    <property type="match status" value="1"/>
</dbReference>
<comment type="function">
    <text evidence="6">Specifically methylates the ribose of guanosine 2251 in 23S rRNA.</text>
</comment>
<evidence type="ECO:0000313" key="10">
    <source>
        <dbReference type="Proteomes" id="UP000430564"/>
    </source>
</evidence>
<dbReference type="SUPFAM" id="SSF55315">
    <property type="entry name" value="L30e-like"/>
    <property type="match status" value="1"/>
</dbReference>
<protein>
    <recommendedName>
        <fullName evidence="6">23S rRNA (guanosine-2'-O-)-methyltransferase RlmB</fullName>
        <ecNumber evidence="6">2.1.1.185</ecNumber>
    </recommendedName>
    <alternativeName>
        <fullName evidence="6">23S rRNA (guanosine2251 2'-O)-methyltransferase</fullName>
    </alternativeName>
    <alternativeName>
        <fullName evidence="6">23S rRNA Gm2251 2'-O-methyltransferase</fullName>
    </alternativeName>
</protein>
<dbReference type="InterPro" id="IPR029026">
    <property type="entry name" value="tRNA_m1G_MTases_N"/>
</dbReference>
<proteinExistence type="inferred from homology"/>
<dbReference type="GO" id="GO:0005829">
    <property type="term" value="C:cytosol"/>
    <property type="evidence" value="ECO:0007669"/>
    <property type="project" value="TreeGrafter"/>
</dbReference>
<dbReference type="AlphaFoldDB" id="A0A6I1EM68"/>
<keyword evidence="3 6" id="KW-0489">Methyltransferase</keyword>
<dbReference type="InterPro" id="IPR013123">
    <property type="entry name" value="SpoU_subst-bd"/>
</dbReference>
<evidence type="ECO:0000256" key="2">
    <source>
        <dbReference type="ARBA" id="ARBA00022552"/>
    </source>
</evidence>
<dbReference type="FunFam" id="3.40.1280.10:FF:000008">
    <property type="entry name" value="Group 3 RNA methyltransferase TrmH"/>
    <property type="match status" value="1"/>
</dbReference>
<comment type="subcellular location">
    <subcellularLocation>
        <location evidence="6">Cytoplasm</location>
    </subcellularLocation>
</comment>
<feature type="binding site" evidence="6">
    <location>
        <position position="220"/>
    </location>
    <ligand>
        <name>S-adenosyl-L-methionine</name>
        <dbReference type="ChEBI" id="CHEBI:59789"/>
    </ligand>
</feature>
<dbReference type="PANTHER" id="PTHR46429:SF1">
    <property type="entry name" value="23S RRNA (GUANOSINE-2'-O-)-METHYLTRANSFERASE RLMB"/>
    <property type="match status" value="1"/>
</dbReference>
<dbReference type="Pfam" id="PF00588">
    <property type="entry name" value="SpoU_methylase"/>
    <property type="match status" value="1"/>
</dbReference>
<keyword evidence="1 6" id="KW-0963">Cytoplasm</keyword>
<reference evidence="9 10" key="1">
    <citation type="submission" date="2019-10" db="EMBL/GenBank/DDBJ databases">
        <title>Genome diversity of Sutterella seckii.</title>
        <authorList>
            <person name="Chaplin A.V."/>
            <person name="Sokolova S.R."/>
            <person name="Mosin K.A."/>
            <person name="Ivanova E.L."/>
            <person name="Kochetkova T.O."/>
            <person name="Goltsov A.Y."/>
            <person name="Trofimov D.Y."/>
            <person name="Efimov B.A."/>
        </authorList>
    </citation>
    <scope>NUCLEOTIDE SEQUENCE [LARGE SCALE GENOMIC DNA]</scope>
    <source>
        <strain evidence="9 10">ASD393</strain>
    </source>
</reference>
<organism evidence="9 10">
    <name type="scientific">Sutterella seckii</name>
    <dbReference type="NCBI Taxonomy" id="1944635"/>
    <lineage>
        <taxon>Bacteria</taxon>
        <taxon>Pseudomonadati</taxon>
        <taxon>Pseudomonadota</taxon>
        <taxon>Betaproteobacteria</taxon>
        <taxon>Burkholderiales</taxon>
        <taxon>Sutterellaceae</taxon>
        <taxon>Sutterella</taxon>
    </lineage>
</organism>
<comment type="caution">
    <text evidence="9">The sequence shown here is derived from an EMBL/GenBank/DDBJ whole genome shotgun (WGS) entry which is preliminary data.</text>
</comment>
<feature type="binding site" evidence="6">
    <location>
        <position position="240"/>
    </location>
    <ligand>
        <name>S-adenosyl-L-methionine</name>
        <dbReference type="ChEBI" id="CHEBI:59789"/>
    </ligand>
</feature>
<gene>
    <name evidence="6 9" type="primary">rlmB</name>
    <name evidence="9" type="ORF">GBM95_04255</name>
</gene>
<dbReference type="InterPro" id="IPR001537">
    <property type="entry name" value="SpoU_MeTrfase"/>
</dbReference>
<feature type="region of interest" description="Disordered" evidence="7">
    <location>
        <begin position="1"/>
        <end position="21"/>
    </location>
</feature>
<evidence type="ECO:0000259" key="8">
    <source>
        <dbReference type="SMART" id="SM00967"/>
    </source>
</evidence>
<evidence type="ECO:0000256" key="6">
    <source>
        <dbReference type="HAMAP-Rule" id="MF_01887"/>
    </source>
</evidence>
<dbReference type="Gene3D" id="3.30.1330.30">
    <property type="match status" value="1"/>
</dbReference>
<dbReference type="EC" id="2.1.1.185" evidence="6"/>
<dbReference type="HAMAP" id="MF_01887">
    <property type="entry name" value="23SrRNA_methyltr_B"/>
    <property type="match status" value="1"/>
</dbReference>
<dbReference type="OrthoDB" id="9785673at2"/>
<dbReference type="RefSeq" id="WP_152157946.1">
    <property type="nucleotide sequence ID" value="NZ_WEHX01000016.1"/>
</dbReference>
<accession>A0A6I1EM68</accession>
<dbReference type="GO" id="GO:0070039">
    <property type="term" value="F:rRNA (guanosine-2'-O-)-methyltransferase activity"/>
    <property type="evidence" value="ECO:0007669"/>
    <property type="project" value="UniProtKB-UniRule"/>
</dbReference>
<dbReference type="InterPro" id="IPR024915">
    <property type="entry name" value="23S_rRNA_MeTrfase_RlmB"/>
</dbReference>
<keyword evidence="5 6" id="KW-0949">S-adenosyl-L-methionine</keyword>
<dbReference type="Proteomes" id="UP000430564">
    <property type="component" value="Unassembled WGS sequence"/>
</dbReference>
<dbReference type="InterPro" id="IPR029028">
    <property type="entry name" value="Alpha/beta_knot_MTases"/>
</dbReference>
<dbReference type="InterPro" id="IPR004441">
    <property type="entry name" value="rRNA_MeTrfase_TrmH"/>
</dbReference>
<evidence type="ECO:0000313" key="9">
    <source>
        <dbReference type="EMBL" id="KAB7661704.1"/>
    </source>
</evidence>
<feature type="domain" description="RNA 2-O ribose methyltransferase substrate binding" evidence="8">
    <location>
        <begin position="29"/>
        <end position="105"/>
    </location>
</feature>
<evidence type="ECO:0000256" key="7">
    <source>
        <dbReference type="SAM" id="MobiDB-lite"/>
    </source>
</evidence>
<sequence>MRQEGRNDKRANRAKGGSESEKLEAGTVVLAGFHAVAARLQLDPASIELVYVDPERRDKRMREMREKLFAAGVRVMNADARRLTGLSPDVPHQGICALAKERENTLDFADLLDDINPKTLLLILDGVTDPRNFGACLRAADAAGVQAVIVPRDRSARMTPAAAKAAAGAAETVPVVQVTNLASAIMELRDNGVTVVGTAGETQKSIYDIDQAKAFAWVLGAEGEGLRQLTRRRCDELAAIPMVGSVESLNVSVASGICLFESLRQRIAAGIVTPGKAEDRL</sequence>
<evidence type="ECO:0000256" key="3">
    <source>
        <dbReference type="ARBA" id="ARBA00022603"/>
    </source>
</evidence>
<keyword evidence="2 6" id="KW-0698">rRNA processing</keyword>
<comment type="similarity">
    <text evidence="6">Belongs to the class IV-like SAM-binding methyltransferase superfamily. RNA methyltransferase TrmH family. RlmB subfamily.</text>
</comment>
<evidence type="ECO:0000256" key="5">
    <source>
        <dbReference type="ARBA" id="ARBA00022691"/>
    </source>
</evidence>
<dbReference type="SUPFAM" id="SSF75217">
    <property type="entry name" value="alpha/beta knot"/>
    <property type="match status" value="1"/>
</dbReference>
<comment type="catalytic activity">
    <reaction evidence="6">
        <text>guanosine(2251) in 23S rRNA + S-adenosyl-L-methionine = 2'-O-methylguanosine(2251) in 23S rRNA + S-adenosyl-L-homocysteine + H(+)</text>
        <dbReference type="Rhea" id="RHEA:24140"/>
        <dbReference type="Rhea" id="RHEA-COMP:10239"/>
        <dbReference type="Rhea" id="RHEA-COMP:10241"/>
        <dbReference type="ChEBI" id="CHEBI:15378"/>
        <dbReference type="ChEBI" id="CHEBI:57856"/>
        <dbReference type="ChEBI" id="CHEBI:59789"/>
        <dbReference type="ChEBI" id="CHEBI:74269"/>
        <dbReference type="ChEBI" id="CHEBI:74445"/>
        <dbReference type="EC" id="2.1.1.185"/>
    </reaction>
</comment>
<dbReference type="CDD" id="cd18103">
    <property type="entry name" value="SpoU-like_RlmB"/>
    <property type="match status" value="1"/>
</dbReference>